<dbReference type="EMBL" id="FOQD01000019">
    <property type="protein sequence ID" value="SFJ38564.1"/>
    <property type="molecule type" value="Genomic_DNA"/>
</dbReference>
<dbReference type="Proteomes" id="UP000199518">
    <property type="component" value="Unassembled WGS sequence"/>
</dbReference>
<accession>A0A1I3QWL3</accession>
<evidence type="ECO:0000259" key="1">
    <source>
        <dbReference type="SMART" id="SM00860"/>
    </source>
</evidence>
<dbReference type="InterPro" id="IPR018958">
    <property type="entry name" value="Knr4/Smi1-like_dom"/>
</dbReference>
<dbReference type="AlphaFoldDB" id="A0A1I3QWL3"/>
<dbReference type="STRING" id="1576369.SAMN05421753_11982"/>
<dbReference type="RefSeq" id="WP_092055317.1">
    <property type="nucleotide sequence ID" value="NZ_FOQD01000019.1"/>
</dbReference>
<sequence>MDWKQLLERFEFSPTSGPEPIHRIKSLEARIGVALPHDYRDFLQQVGGGELRDAIVPCTVPTPFGAHNLTWLHSVSELIDLLTSTVAPRNMICFSYGHFGMTGCLSIAGIDHGHVYALDTEMRYFWNDERLSCYPHLDPDIKEFFRMRDAEELPERPWGYENCYHMASSFTEFVQKMATGE</sequence>
<dbReference type="Gene3D" id="3.40.1580.10">
    <property type="entry name" value="SMI1/KNR4-like"/>
    <property type="match status" value="1"/>
</dbReference>
<dbReference type="OrthoDB" id="272396at2"/>
<dbReference type="Pfam" id="PF09346">
    <property type="entry name" value="SMI1_KNR4"/>
    <property type="match status" value="1"/>
</dbReference>
<evidence type="ECO:0000313" key="2">
    <source>
        <dbReference type="EMBL" id="SFJ38564.1"/>
    </source>
</evidence>
<feature type="domain" description="Knr4/Smi1-like" evidence="1">
    <location>
        <begin position="18"/>
        <end position="176"/>
    </location>
</feature>
<dbReference type="SUPFAM" id="SSF160631">
    <property type="entry name" value="SMI1/KNR4-like"/>
    <property type="match status" value="1"/>
</dbReference>
<keyword evidence="3" id="KW-1185">Reference proteome</keyword>
<organism evidence="2 3">
    <name type="scientific">Planctomicrobium piriforme</name>
    <dbReference type="NCBI Taxonomy" id="1576369"/>
    <lineage>
        <taxon>Bacteria</taxon>
        <taxon>Pseudomonadati</taxon>
        <taxon>Planctomycetota</taxon>
        <taxon>Planctomycetia</taxon>
        <taxon>Planctomycetales</taxon>
        <taxon>Planctomycetaceae</taxon>
        <taxon>Planctomicrobium</taxon>
    </lineage>
</organism>
<dbReference type="InterPro" id="IPR037883">
    <property type="entry name" value="Knr4/Smi1-like_sf"/>
</dbReference>
<gene>
    <name evidence="2" type="ORF">SAMN05421753_11982</name>
</gene>
<protein>
    <submittedName>
        <fullName evidence="2">SMI1-KNR4 cell-wall</fullName>
    </submittedName>
</protein>
<reference evidence="3" key="1">
    <citation type="submission" date="2016-10" db="EMBL/GenBank/DDBJ databases">
        <authorList>
            <person name="Varghese N."/>
            <person name="Submissions S."/>
        </authorList>
    </citation>
    <scope>NUCLEOTIDE SEQUENCE [LARGE SCALE GENOMIC DNA]</scope>
    <source>
        <strain evidence="3">DSM 26348</strain>
    </source>
</reference>
<proteinExistence type="predicted"/>
<name>A0A1I3QWL3_9PLAN</name>
<dbReference type="SMART" id="SM00860">
    <property type="entry name" value="SMI1_KNR4"/>
    <property type="match status" value="1"/>
</dbReference>
<evidence type="ECO:0000313" key="3">
    <source>
        <dbReference type="Proteomes" id="UP000199518"/>
    </source>
</evidence>